<reference evidence="2 3" key="1">
    <citation type="submission" date="2019-02" db="EMBL/GenBank/DDBJ databases">
        <authorList>
            <person name="Goldberg S.R."/>
            <person name="Haltli B.A."/>
            <person name="Correa H."/>
            <person name="Russell K.G."/>
        </authorList>
    </citation>
    <scope>NUCLEOTIDE SEQUENCE [LARGE SCALE GENOMIC DNA]</scope>
    <source>
        <strain evidence="2 3">JCM 16186</strain>
    </source>
</reference>
<sequence>MNAKIEIKEAVGEPLMKQVAMIRKAVFTGEQGISETLDNDGKDPIATNLLLYVEGAIAGTGRLVIEEGRGILARIAVLPDFRGKGYAKIIISELEQRALNKGVREFELFPHRYLKQFYESVGYVQGEERIYEVAGHELIRMVKHAG</sequence>
<evidence type="ECO:0000259" key="1">
    <source>
        <dbReference type="PROSITE" id="PS51186"/>
    </source>
</evidence>
<dbReference type="PROSITE" id="PS51186">
    <property type="entry name" value="GNAT"/>
    <property type="match status" value="1"/>
</dbReference>
<dbReference type="InterPro" id="IPR000182">
    <property type="entry name" value="GNAT_dom"/>
</dbReference>
<dbReference type="Pfam" id="PF13673">
    <property type="entry name" value="Acetyltransf_10"/>
    <property type="match status" value="1"/>
</dbReference>
<dbReference type="EMBL" id="SMLW01000668">
    <property type="protein sequence ID" value="MTI28605.1"/>
    <property type="molecule type" value="Genomic_DNA"/>
</dbReference>
<name>A0ABW9RZN3_9BACT</name>
<comment type="caution">
    <text evidence="2">The sequence shown here is derived from an EMBL/GenBank/DDBJ whole genome shotgun (WGS) entry which is preliminary data.</text>
</comment>
<dbReference type="RefSeq" id="WP_155176281.1">
    <property type="nucleotide sequence ID" value="NZ_BAAAFL010000029.1"/>
</dbReference>
<evidence type="ECO:0000313" key="2">
    <source>
        <dbReference type="EMBL" id="MTI28605.1"/>
    </source>
</evidence>
<dbReference type="InterPro" id="IPR016181">
    <property type="entry name" value="Acyl_CoA_acyltransferase"/>
</dbReference>
<proteinExistence type="predicted"/>
<gene>
    <name evidence="2" type="ORF">E1163_26845</name>
</gene>
<feature type="domain" description="N-acetyltransferase" evidence="1">
    <location>
        <begin position="5"/>
        <end position="146"/>
    </location>
</feature>
<accession>A0ABW9RZN3</accession>
<dbReference type="Proteomes" id="UP000798808">
    <property type="component" value="Unassembled WGS sequence"/>
</dbReference>
<dbReference type="SUPFAM" id="SSF55729">
    <property type="entry name" value="Acyl-CoA N-acyltransferases (Nat)"/>
    <property type="match status" value="1"/>
</dbReference>
<dbReference type="CDD" id="cd04301">
    <property type="entry name" value="NAT_SF"/>
    <property type="match status" value="1"/>
</dbReference>
<evidence type="ECO:0000313" key="3">
    <source>
        <dbReference type="Proteomes" id="UP000798808"/>
    </source>
</evidence>
<organism evidence="2 3">
    <name type="scientific">Fulvivirga kasyanovii</name>
    <dbReference type="NCBI Taxonomy" id="396812"/>
    <lineage>
        <taxon>Bacteria</taxon>
        <taxon>Pseudomonadati</taxon>
        <taxon>Bacteroidota</taxon>
        <taxon>Cytophagia</taxon>
        <taxon>Cytophagales</taxon>
        <taxon>Fulvivirgaceae</taxon>
        <taxon>Fulvivirga</taxon>
    </lineage>
</organism>
<protein>
    <submittedName>
        <fullName evidence="2">GNAT family N-acetyltransferase</fullName>
    </submittedName>
</protein>
<dbReference type="Gene3D" id="3.40.630.30">
    <property type="match status" value="1"/>
</dbReference>
<keyword evidence="3" id="KW-1185">Reference proteome</keyword>